<proteinExistence type="inferred from homology"/>
<dbReference type="RefSeq" id="WP_033523111.1">
    <property type="nucleotide sequence ID" value="NZ_JGZC01000002.1"/>
</dbReference>
<dbReference type="InterPro" id="IPR004872">
    <property type="entry name" value="Lipoprotein_NlpA"/>
</dbReference>
<evidence type="ECO:0000313" key="7">
    <source>
        <dbReference type="EMBL" id="KFI71419.1"/>
    </source>
</evidence>
<keyword evidence="4" id="KW-0564">Palmitate</keyword>
<protein>
    <recommendedName>
        <fullName evidence="6">Lipoprotein</fullName>
    </recommendedName>
</protein>
<keyword evidence="8" id="KW-1185">Reference proteome</keyword>
<evidence type="ECO:0000256" key="5">
    <source>
        <dbReference type="ARBA" id="ARBA00023288"/>
    </source>
</evidence>
<evidence type="ECO:0000256" key="3">
    <source>
        <dbReference type="ARBA" id="ARBA00023136"/>
    </source>
</evidence>
<keyword evidence="2" id="KW-0732">Signal</keyword>
<gene>
    <name evidence="7" type="ORF">BMERY_1637</name>
</gene>
<dbReference type="Pfam" id="PF03180">
    <property type="entry name" value="Lipoprotein_9"/>
    <property type="match status" value="1"/>
</dbReference>
<dbReference type="Proteomes" id="UP000029060">
    <property type="component" value="Unassembled WGS sequence"/>
</dbReference>
<dbReference type="Gene3D" id="3.40.190.10">
    <property type="entry name" value="Periplasmic binding protein-like II"/>
    <property type="match status" value="2"/>
</dbReference>
<evidence type="ECO:0000256" key="2">
    <source>
        <dbReference type="ARBA" id="ARBA00022729"/>
    </source>
</evidence>
<accession>A0A087BK69</accession>
<evidence type="ECO:0000256" key="1">
    <source>
        <dbReference type="ARBA" id="ARBA00004635"/>
    </source>
</evidence>
<dbReference type="AlphaFoldDB" id="A0A087BK69"/>
<evidence type="ECO:0000256" key="6">
    <source>
        <dbReference type="PIRNR" id="PIRNR002854"/>
    </source>
</evidence>
<dbReference type="PANTHER" id="PTHR30429">
    <property type="entry name" value="D-METHIONINE-BINDING LIPOPROTEIN METQ"/>
    <property type="match status" value="1"/>
</dbReference>
<keyword evidence="5 6" id="KW-0449">Lipoprotein</keyword>
<dbReference type="GO" id="GO:0016020">
    <property type="term" value="C:membrane"/>
    <property type="evidence" value="ECO:0007669"/>
    <property type="project" value="UniProtKB-SubCell"/>
</dbReference>
<organism evidence="7 8">
    <name type="scientific">Bifidobacterium merycicum</name>
    <dbReference type="NCBI Taxonomy" id="78345"/>
    <lineage>
        <taxon>Bacteria</taxon>
        <taxon>Bacillati</taxon>
        <taxon>Actinomycetota</taxon>
        <taxon>Actinomycetes</taxon>
        <taxon>Bifidobacteriales</taxon>
        <taxon>Bifidobacteriaceae</taxon>
        <taxon>Bifidobacterium</taxon>
    </lineage>
</organism>
<dbReference type="PIRSF" id="PIRSF002854">
    <property type="entry name" value="MetQ"/>
    <property type="match status" value="1"/>
</dbReference>
<dbReference type="EMBL" id="JGZC01000002">
    <property type="protein sequence ID" value="KFI71419.1"/>
    <property type="molecule type" value="Genomic_DNA"/>
</dbReference>
<dbReference type="PANTHER" id="PTHR30429:SF3">
    <property type="entry name" value="LIPOPROTEIN"/>
    <property type="match status" value="1"/>
</dbReference>
<comment type="caution">
    <text evidence="7">The sequence shown here is derived from an EMBL/GenBank/DDBJ whole genome shotgun (WGS) entry which is preliminary data.</text>
</comment>
<evidence type="ECO:0000256" key="4">
    <source>
        <dbReference type="ARBA" id="ARBA00023139"/>
    </source>
</evidence>
<sequence>MATKKKAKRKLIAVLVVLAIIAAAGIGYSVYRSTRNAGEKTITVGLVGNADDAIWDAVQKELDNEKAGIKIEKKAFQDGIYANQAQANGELDLTAFQHYAFLNQEKSEKGYKLTAIAETYISPLNLYSKKYKSLKDFKSGDKVAIPNNATNTGRALKVLDAAGLIKLKDNTKTNPTVDDIAENPSGIDIELNDPASIINLLPDYAAGITNTNFIIDAGMSADDALYQAPIDTNNKSFKPYINIIVARSDQKDNADYQKVVKAYHTKSVADAINENYKGAVVPVFKY</sequence>
<dbReference type="eggNOG" id="COG1464">
    <property type="taxonomic scope" value="Bacteria"/>
</dbReference>
<dbReference type="SUPFAM" id="SSF53850">
    <property type="entry name" value="Periplasmic binding protein-like II"/>
    <property type="match status" value="1"/>
</dbReference>
<comment type="similarity">
    <text evidence="6">Belongs to the nlpA lipoprotein family.</text>
</comment>
<comment type="subcellular location">
    <subcellularLocation>
        <location evidence="1">Membrane</location>
        <topology evidence="1">Lipid-anchor</topology>
    </subcellularLocation>
</comment>
<reference evidence="7 8" key="1">
    <citation type="submission" date="2014-03" db="EMBL/GenBank/DDBJ databases">
        <title>Genomics of Bifidobacteria.</title>
        <authorList>
            <person name="Ventura M."/>
            <person name="Milani C."/>
            <person name="Lugli G.A."/>
        </authorList>
    </citation>
    <scope>NUCLEOTIDE SEQUENCE [LARGE SCALE GENOMIC DNA]</scope>
    <source>
        <strain evidence="7 8">LMG 11341</strain>
    </source>
</reference>
<keyword evidence="3" id="KW-0472">Membrane</keyword>
<evidence type="ECO:0000313" key="8">
    <source>
        <dbReference type="Proteomes" id="UP000029060"/>
    </source>
</evidence>
<name>A0A087BK69_9BIFI</name>
<dbReference type="STRING" id="78345.BMERY_1637"/>
<dbReference type="OrthoDB" id="9812878at2"/>